<comment type="caution">
    <text evidence="8">The sequence shown here is derived from an EMBL/GenBank/DDBJ whole genome shotgun (WGS) entry which is preliminary data.</text>
</comment>
<comment type="similarity">
    <text evidence="2 5">Belongs to the GMC oxidoreductase family.</text>
</comment>
<dbReference type="Pfam" id="PF05199">
    <property type="entry name" value="GMC_oxred_C"/>
    <property type="match status" value="1"/>
</dbReference>
<dbReference type="Pfam" id="PF00732">
    <property type="entry name" value="GMC_oxred_N"/>
    <property type="match status" value="1"/>
</dbReference>
<evidence type="ECO:0000256" key="2">
    <source>
        <dbReference type="ARBA" id="ARBA00010790"/>
    </source>
</evidence>
<dbReference type="SUPFAM" id="SSF51905">
    <property type="entry name" value="FAD/NAD(P)-binding domain"/>
    <property type="match status" value="1"/>
</dbReference>
<feature type="domain" description="Glucose-methanol-choline oxidoreductase N-terminal" evidence="6">
    <location>
        <begin position="93"/>
        <end position="116"/>
    </location>
</feature>
<feature type="domain" description="Glucose-methanol-choline oxidoreductase N-terminal" evidence="7">
    <location>
        <begin position="267"/>
        <end position="281"/>
    </location>
</feature>
<evidence type="ECO:0000256" key="5">
    <source>
        <dbReference type="RuleBase" id="RU003968"/>
    </source>
</evidence>
<evidence type="ECO:0000256" key="3">
    <source>
        <dbReference type="ARBA" id="ARBA00022630"/>
    </source>
</evidence>
<comment type="cofactor">
    <cofactor evidence="1">
        <name>FAD</name>
        <dbReference type="ChEBI" id="CHEBI:57692"/>
    </cofactor>
</comment>
<organism evidence="8 9">
    <name type="scientific">Amblyomma americanum</name>
    <name type="common">Lone star tick</name>
    <dbReference type="NCBI Taxonomy" id="6943"/>
    <lineage>
        <taxon>Eukaryota</taxon>
        <taxon>Metazoa</taxon>
        <taxon>Ecdysozoa</taxon>
        <taxon>Arthropoda</taxon>
        <taxon>Chelicerata</taxon>
        <taxon>Arachnida</taxon>
        <taxon>Acari</taxon>
        <taxon>Parasitiformes</taxon>
        <taxon>Ixodida</taxon>
        <taxon>Ixodoidea</taxon>
        <taxon>Ixodidae</taxon>
        <taxon>Amblyomminae</taxon>
        <taxon>Amblyomma</taxon>
    </lineage>
</organism>
<dbReference type="AlphaFoldDB" id="A0AAQ4F0H9"/>
<dbReference type="PIRSF" id="PIRSF000137">
    <property type="entry name" value="Alcohol_oxidase"/>
    <property type="match status" value="1"/>
</dbReference>
<dbReference type="Gene3D" id="3.30.560.10">
    <property type="entry name" value="Glucose Oxidase, domain 3"/>
    <property type="match status" value="1"/>
</dbReference>
<keyword evidence="3 5" id="KW-0285">Flavoprotein</keyword>
<evidence type="ECO:0000313" key="8">
    <source>
        <dbReference type="EMBL" id="KAK8780335.1"/>
    </source>
</evidence>
<dbReference type="PROSITE" id="PS00624">
    <property type="entry name" value="GMC_OXRED_2"/>
    <property type="match status" value="1"/>
</dbReference>
<dbReference type="PANTHER" id="PTHR11552">
    <property type="entry name" value="GLUCOSE-METHANOL-CHOLINE GMC OXIDOREDUCTASE"/>
    <property type="match status" value="1"/>
</dbReference>
<name>A0AAQ4F0H9_AMBAM</name>
<sequence>MSLEAEDPVISDSYDYIIVGGGSAGCVLANRLSADPNRTVLLLEAGGPETGLLQVPFFAPFLATKENTWGFSTVPQKDACISFPDQSASLTQGKIIGGSSVLNSMSFVRGNRKDYDIWETKYGARGWGYESVLPFFKNIEHYYIRDPGWYHGTEGEIPINYANTHTPLSNAFLKACQESGYLYVDYNGPQQSGYSRIEANVADGTRQSANKCFLLPVQDIRPNLHISLHSHATKITFDGKRASGVQFIKNDKLMSVTANREVIVSAGAINSPKLLLLSGVGPKEDLERLKIPVVADLPVGRGLQDHVVFTGLVVTTPHDEVGLLKFVTLLQYAHNRTGVLAIPGGTEVILFSSSRSGKDADDFPDIQTVLTDLFPGYFAPKPPQVSQEVYEKYYKPMEGKNGFMATLVMIQPKSRGSVSLNSTNPSDPPLIDPALLSHNEDVKRTVKGIKRMKKLLEAEALKEIGAKVWDVPYPPCASAGPAWSSSYLDCFVRQTAFPAMHVCSTCAMGNHEMAVVDERLRVRGGLTGIRVADASVMPAVTTGNTHAPVLMIADKAAAMIIEDNS</sequence>
<evidence type="ECO:0000313" key="9">
    <source>
        <dbReference type="Proteomes" id="UP001321473"/>
    </source>
</evidence>
<evidence type="ECO:0000256" key="1">
    <source>
        <dbReference type="ARBA" id="ARBA00001974"/>
    </source>
</evidence>
<dbReference type="InterPro" id="IPR007867">
    <property type="entry name" value="GMC_OxRtase_C"/>
</dbReference>
<keyword evidence="9" id="KW-1185">Reference proteome</keyword>
<accession>A0AAQ4F0H9</accession>
<dbReference type="PANTHER" id="PTHR11552:SF147">
    <property type="entry name" value="CHOLINE DEHYDROGENASE, MITOCHONDRIAL"/>
    <property type="match status" value="1"/>
</dbReference>
<dbReference type="GO" id="GO:0050660">
    <property type="term" value="F:flavin adenine dinucleotide binding"/>
    <property type="evidence" value="ECO:0007669"/>
    <property type="project" value="InterPro"/>
</dbReference>
<evidence type="ECO:0000259" key="6">
    <source>
        <dbReference type="PROSITE" id="PS00623"/>
    </source>
</evidence>
<dbReference type="Proteomes" id="UP001321473">
    <property type="component" value="Unassembled WGS sequence"/>
</dbReference>
<dbReference type="InterPro" id="IPR036188">
    <property type="entry name" value="FAD/NAD-bd_sf"/>
</dbReference>
<dbReference type="Gene3D" id="3.50.50.60">
    <property type="entry name" value="FAD/NAD(P)-binding domain"/>
    <property type="match status" value="1"/>
</dbReference>
<keyword evidence="4 5" id="KW-0274">FAD</keyword>
<dbReference type="EMBL" id="JARKHS020008978">
    <property type="protein sequence ID" value="KAK8780335.1"/>
    <property type="molecule type" value="Genomic_DNA"/>
</dbReference>
<evidence type="ECO:0000256" key="4">
    <source>
        <dbReference type="ARBA" id="ARBA00022827"/>
    </source>
</evidence>
<dbReference type="InterPro" id="IPR000172">
    <property type="entry name" value="GMC_OxRdtase_N"/>
</dbReference>
<reference evidence="8 9" key="1">
    <citation type="journal article" date="2023" name="Arcadia Sci">
        <title>De novo assembly of a long-read Amblyomma americanum tick genome.</title>
        <authorList>
            <person name="Chou S."/>
            <person name="Poskanzer K.E."/>
            <person name="Rollins M."/>
            <person name="Thuy-Boun P.S."/>
        </authorList>
    </citation>
    <scope>NUCLEOTIDE SEQUENCE [LARGE SCALE GENOMIC DNA]</scope>
    <source>
        <strain evidence="8">F_SG_1</strain>
        <tissue evidence="8">Salivary glands</tissue>
    </source>
</reference>
<gene>
    <name evidence="8" type="ORF">V5799_018325</name>
</gene>
<protein>
    <recommendedName>
        <fullName evidence="6 7">Glucose-methanol-choline oxidoreductase N-terminal domain-containing protein</fullName>
    </recommendedName>
</protein>
<dbReference type="SUPFAM" id="SSF54373">
    <property type="entry name" value="FAD-linked reductases, C-terminal domain"/>
    <property type="match status" value="1"/>
</dbReference>
<dbReference type="GO" id="GO:0016614">
    <property type="term" value="F:oxidoreductase activity, acting on CH-OH group of donors"/>
    <property type="evidence" value="ECO:0007669"/>
    <property type="project" value="InterPro"/>
</dbReference>
<dbReference type="InterPro" id="IPR012132">
    <property type="entry name" value="GMC_OxRdtase"/>
</dbReference>
<dbReference type="PROSITE" id="PS00623">
    <property type="entry name" value="GMC_OXRED_1"/>
    <property type="match status" value="1"/>
</dbReference>
<evidence type="ECO:0000259" key="7">
    <source>
        <dbReference type="PROSITE" id="PS00624"/>
    </source>
</evidence>
<proteinExistence type="inferred from homology"/>